<dbReference type="eggNOG" id="ENOG502QT7W">
    <property type="taxonomic scope" value="Eukaryota"/>
</dbReference>
<dbReference type="SMART" id="SM00353">
    <property type="entry name" value="HLH"/>
    <property type="match status" value="1"/>
</dbReference>
<dbReference type="Pfam" id="PF14215">
    <property type="entry name" value="bHLH-MYC_N"/>
    <property type="match status" value="1"/>
</dbReference>
<dbReference type="GO" id="GO:0046983">
    <property type="term" value="F:protein dimerization activity"/>
    <property type="evidence" value="ECO:0007669"/>
    <property type="project" value="InterPro"/>
</dbReference>
<dbReference type="Pfam" id="PF22754">
    <property type="entry name" value="bHLH-TF_ACT-like_plant"/>
    <property type="match status" value="1"/>
</dbReference>
<dbReference type="Pfam" id="PF00010">
    <property type="entry name" value="HLH"/>
    <property type="match status" value="1"/>
</dbReference>
<reference evidence="8" key="1">
    <citation type="submission" date="2015-04" db="UniProtKB">
        <authorList>
            <consortium name="EnsemblPlants"/>
        </authorList>
    </citation>
    <scope>IDENTIFICATION</scope>
    <source>
        <strain evidence="8">SL10</strain>
    </source>
</reference>
<evidence type="ECO:0000313" key="9">
    <source>
        <dbReference type="Proteomes" id="UP000006591"/>
    </source>
</evidence>
<evidence type="ECO:0000256" key="2">
    <source>
        <dbReference type="ARBA" id="ARBA00005510"/>
    </source>
</evidence>
<organism evidence="8">
    <name type="scientific">Oryza nivara</name>
    <name type="common">Indian wild rice</name>
    <name type="synonym">Oryza sativa f. spontanea</name>
    <dbReference type="NCBI Taxonomy" id="4536"/>
    <lineage>
        <taxon>Eukaryota</taxon>
        <taxon>Viridiplantae</taxon>
        <taxon>Streptophyta</taxon>
        <taxon>Embryophyta</taxon>
        <taxon>Tracheophyta</taxon>
        <taxon>Spermatophyta</taxon>
        <taxon>Magnoliopsida</taxon>
        <taxon>Liliopsida</taxon>
        <taxon>Poales</taxon>
        <taxon>Poaceae</taxon>
        <taxon>BOP clade</taxon>
        <taxon>Oryzoideae</taxon>
        <taxon>Oryzeae</taxon>
        <taxon>Oryzinae</taxon>
        <taxon>Oryza</taxon>
    </lineage>
</organism>
<keyword evidence="3" id="KW-0805">Transcription regulation</keyword>
<dbReference type="InterPro" id="IPR025610">
    <property type="entry name" value="MYC/MYB_N"/>
</dbReference>
<evidence type="ECO:0000256" key="6">
    <source>
        <dbReference type="ARBA" id="ARBA00023242"/>
    </source>
</evidence>
<evidence type="ECO:0000313" key="8">
    <source>
        <dbReference type="EnsemblPlants" id="ONIVA01G22920.1"/>
    </source>
</evidence>
<dbReference type="PANTHER" id="PTHR46266:SF3">
    <property type="entry name" value="TRANSCRIPTION FACTOR EGL1"/>
    <property type="match status" value="1"/>
</dbReference>
<dbReference type="SUPFAM" id="SSF47459">
    <property type="entry name" value="HLH, helix-loop-helix DNA-binding domain"/>
    <property type="match status" value="1"/>
</dbReference>
<name>A0A0E0FNF7_ORYNI</name>
<dbReference type="Proteomes" id="UP000006591">
    <property type="component" value="Chromosome 1"/>
</dbReference>
<keyword evidence="9" id="KW-1185">Reference proteome</keyword>
<proteinExistence type="inferred from homology"/>
<evidence type="ECO:0000256" key="1">
    <source>
        <dbReference type="ARBA" id="ARBA00004123"/>
    </source>
</evidence>
<keyword evidence="4" id="KW-0010">Activator</keyword>
<dbReference type="EnsemblPlants" id="ONIVA01G22920.1">
    <property type="protein sequence ID" value="ONIVA01G22920.1"/>
    <property type="gene ID" value="ONIVA01G22920"/>
</dbReference>
<evidence type="ECO:0000256" key="5">
    <source>
        <dbReference type="ARBA" id="ARBA00023163"/>
    </source>
</evidence>
<dbReference type="InterPro" id="IPR054502">
    <property type="entry name" value="bHLH-TF_ACT-like_plant"/>
</dbReference>
<accession>A0A0E0FNF7</accession>
<dbReference type="OMA" id="TDTEMRM"/>
<evidence type="ECO:0000256" key="3">
    <source>
        <dbReference type="ARBA" id="ARBA00023015"/>
    </source>
</evidence>
<dbReference type="InterPro" id="IPR036638">
    <property type="entry name" value="HLH_DNA-bd_sf"/>
</dbReference>
<evidence type="ECO:0000256" key="4">
    <source>
        <dbReference type="ARBA" id="ARBA00023159"/>
    </source>
</evidence>
<sequence>MELTAEQLLLQRSEQLRELYSSLLSGECADQQRRRRPVTALSPEDLGNMEWFYMVCMTYAFRPGQWYTSLIYSIISKSFASNGCAWLCNAQSADSKAFPRKLLAKNASIQTIVCVPFMNGVLELGTTDPVPEEPNVVNRITTAFWEFQLLACSDEPISSGTPSSPSSPLTKETGDANTVLIDDLFLAHSAAGGDQEDHQLGNDLGQQQAATAMEIDDDMIYSLIRNWDNDSSSSWIELLDHVVVSPASCFVPWKRTELDKQAVAGGGEAAQRLLKKAVGGGGAWMNRAADSSIKNHVMSERRRRENLNEMFLTLKSLVPSIDKVDKASILAETIAYLKELERRVQELESGKKVSRPPKRKPCSDGAVKEHHHWVLSESQEGTPSNVRVIVMDKDELHLEVHCRWKELMMTRLFDAIKSLRLDVLSVQASAPNGLLGLKIRAKVVSLT</sequence>
<reference evidence="8" key="2">
    <citation type="submission" date="2018-04" db="EMBL/GenBank/DDBJ databases">
        <title>OnivRS2 (Oryza nivara Reference Sequence Version 2).</title>
        <authorList>
            <person name="Zhang J."/>
            <person name="Kudrna D."/>
            <person name="Lee S."/>
            <person name="Talag J."/>
            <person name="Rajasekar S."/>
            <person name="Welchert J."/>
            <person name="Hsing Y.-I."/>
            <person name="Wing R.A."/>
        </authorList>
    </citation>
    <scope>NUCLEOTIDE SEQUENCE [LARGE SCALE GENOMIC DNA]</scope>
</reference>
<dbReference type="GO" id="GO:0005634">
    <property type="term" value="C:nucleus"/>
    <property type="evidence" value="ECO:0007669"/>
    <property type="project" value="UniProtKB-SubCell"/>
</dbReference>
<dbReference type="HOGENOM" id="CLU_023211_1_1_1"/>
<dbReference type="Gene3D" id="4.10.280.10">
    <property type="entry name" value="Helix-loop-helix DNA-binding domain"/>
    <property type="match status" value="1"/>
</dbReference>
<comment type="similarity">
    <text evidence="2">Belongs to the bHLH protein family.</text>
</comment>
<dbReference type="AlphaFoldDB" id="A0A0E0FNF7"/>
<dbReference type="PROSITE" id="PS50888">
    <property type="entry name" value="BHLH"/>
    <property type="match status" value="1"/>
</dbReference>
<protein>
    <recommendedName>
        <fullName evidence="7">BHLH domain-containing protein</fullName>
    </recommendedName>
</protein>
<keyword evidence="6" id="KW-0539">Nucleus</keyword>
<dbReference type="STRING" id="4536.A0A0E0FNF7"/>
<comment type="subcellular location">
    <subcellularLocation>
        <location evidence="1">Nucleus</location>
    </subcellularLocation>
</comment>
<keyword evidence="5" id="KW-0804">Transcription</keyword>
<dbReference type="Gramene" id="ONIVA01G22920.1">
    <property type="protein sequence ID" value="ONIVA01G22920.1"/>
    <property type="gene ID" value="ONIVA01G22920"/>
</dbReference>
<evidence type="ECO:0000259" key="7">
    <source>
        <dbReference type="PROSITE" id="PS50888"/>
    </source>
</evidence>
<dbReference type="PANTHER" id="PTHR46266">
    <property type="entry name" value="TRANSCRIPTION FACTOR TT8"/>
    <property type="match status" value="1"/>
</dbReference>
<feature type="domain" description="BHLH" evidence="7">
    <location>
        <begin position="291"/>
        <end position="340"/>
    </location>
</feature>
<dbReference type="InterPro" id="IPR011598">
    <property type="entry name" value="bHLH_dom"/>
</dbReference>